<reference evidence="1" key="1">
    <citation type="submission" date="2022-10" db="EMBL/GenBank/DDBJ databases">
        <authorList>
            <person name="Chen Y."/>
            <person name="Dougan E. K."/>
            <person name="Chan C."/>
            <person name="Rhodes N."/>
            <person name="Thang M."/>
        </authorList>
    </citation>
    <scope>NUCLEOTIDE SEQUENCE</scope>
</reference>
<feature type="non-terminal residue" evidence="1">
    <location>
        <position position="497"/>
    </location>
</feature>
<keyword evidence="2" id="KW-0418">Kinase</keyword>
<comment type="caution">
    <text evidence="1">The sequence shown here is derived from an EMBL/GenBank/DDBJ whole genome shotgun (WGS) entry which is preliminary data.</text>
</comment>
<dbReference type="GO" id="GO:0016301">
    <property type="term" value="F:kinase activity"/>
    <property type="evidence" value="ECO:0007669"/>
    <property type="project" value="UniProtKB-KW"/>
</dbReference>
<keyword evidence="3" id="KW-1185">Reference proteome</keyword>
<sequence>GHRTPYAVLGKAEPGRVAMSSMRPPRGAVLLNSREMEDEFFRTAPKGSLGLYRTYQRPLEGGDCPQCDLSKDFEALRKRCDVYDNAMAVIYLTKRGQTDAAQQILDIFLHLLYPTDFTNIYPEELYRGLPSGRTLTLLAASYECDTDVTAGTYQEPQVMDGAVDSGNNAWVAIAFAHFAAATGKGCYRTAAEDILRAISIAGSCADELDGYLARLPPNRGNQRSVEHNIDIYALAGMLGQWKLQERAGRFVQSMYGKNQDYPQAYNVGTVGSQRCGPTSTAEDGIPADGQFWNVLAHAEPDPDRVGKSVSWLIYSDSIWEYDKDFLSKLDPAPMLHGVRFTSKGFGIQWEETAGAVIALSHFLAFRSEGSEDSFKEQLQRRLTASLLSLRTLLKTYGAVPASVRGGNGEAYNAHNPYSPYPGGSDTGMRFPYLRMIHVASTAWTGLALMSRTTATDPVWSGANPMQLSGRLPADDFYCLPQQQEPDSSITDKACMWK</sequence>
<evidence type="ECO:0000313" key="1">
    <source>
        <dbReference type="EMBL" id="CAI3972903.1"/>
    </source>
</evidence>
<keyword evidence="2" id="KW-0808">Transferase</keyword>
<name>A0A9P1FE98_9DINO</name>
<gene>
    <name evidence="1" type="ORF">C1SCF055_LOCUS1439</name>
</gene>
<dbReference type="EMBL" id="CAMXCT030000041">
    <property type="protein sequence ID" value="CAL4760215.1"/>
    <property type="molecule type" value="Genomic_DNA"/>
</dbReference>
<dbReference type="OrthoDB" id="420938at2759"/>
<accession>A0A9P1FE98</accession>
<dbReference type="EMBL" id="CAMXCT020000041">
    <property type="protein sequence ID" value="CAL1126278.1"/>
    <property type="molecule type" value="Genomic_DNA"/>
</dbReference>
<organism evidence="1">
    <name type="scientific">Cladocopium goreaui</name>
    <dbReference type="NCBI Taxonomy" id="2562237"/>
    <lineage>
        <taxon>Eukaryota</taxon>
        <taxon>Sar</taxon>
        <taxon>Alveolata</taxon>
        <taxon>Dinophyceae</taxon>
        <taxon>Suessiales</taxon>
        <taxon>Symbiodiniaceae</taxon>
        <taxon>Cladocopium</taxon>
    </lineage>
</organism>
<proteinExistence type="predicted"/>
<dbReference type="Proteomes" id="UP001152797">
    <property type="component" value="Unassembled WGS sequence"/>
</dbReference>
<dbReference type="AlphaFoldDB" id="A0A9P1FE98"/>
<evidence type="ECO:0000313" key="2">
    <source>
        <dbReference type="EMBL" id="CAL4760215.1"/>
    </source>
</evidence>
<evidence type="ECO:0000313" key="3">
    <source>
        <dbReference type="Proteomes" id="UP001152797"/>
    </source>
</evidence>
<protein>
    <submittedName>
        <fullName evidence="2">Tagatose-6-phosphate kinase</fullName>
    </submittedName>
</protein>
<dbReference type="EMBL" id="CAMXCT010000041">
    <property type="protein sequence ID" value="CAI3972903.1"/>
    <property type="molecule type" value="Genomic_DNA"/>
</dbReference>
<reference evidence="2 3" key="2">
    <citation type="submission" date="2024-05" db="EMBL/GenBank/DDBJ databases">
        <authorList>
            <person name="Chen Y."/>
            <person name="Shah S."/>
            <person name="Dougan E. K."/>
            <person name="Thang M."/>
            <person name="Chan C."/>
        </authorList>
    </citation>
    <scope>NUCLEOTIDE SEQUENCE [LARGE SCALE GENOMIC DNA]</scope>
</reference>